<gene>
    <name evidence="2" type="ORF">SOO65_15370</name>
</gene>
<dbReference type="RefSeq" id="WP_321392128.1">
    <property type="nucleotide sequence ID" value="NZ_CP139487.1"/>
</dbReference>
<feature type="transmembrane region" description="Helical" evidence="1">
    <location>
        <begin position="48"/>
        <end position="68"/>
    </location>
</feature>
<evidence type="ECO:0000313" key="2">
    <source>
        <dbReference type="EMBL" id="WPU64074.1"/>
    </source>
</evidence>
<protein>
    <submittedName>
        <fullName evidence="2">Uncharacterized protein</fullName>
    </submittedName>
</protein>
<evidence type="ECO:0000256" key="1">
    <source>
        <dbReference type="SAM" id="Phobius"/>
    </source>
</evidence>
<dbReference type="Proteomes" id="UP001324634">
    <property type="component" value="Chromosome"/>
</dbReference>
<evidence type="ECO:0000313" key="3">
    <source>
        <dbReference type="Proteomes" id="UP001324634"/>
    </source>
</evidence>
<dbReference type="KEGG" id="psti:SOO65_15370"/>
<keyword evidence="1" id="KW-0472">Membrane</keyword>
<keyword evidence="3" id="KW-1185">Reference proteome</keyword>
<reference evidence="2 3" key="1">
    <citation type="submission" date="2023-11" db="EMBL/GenBank/DDBJ databases">
        <title>Peredibacter starrii A3.12.</title>
        <authorList>
            <person name="Mitchell R.J."/>
        </authorList>
    </citation>
    <scope>NUCLEOTIDE SEQUENCE [LARGE SCALE GENOMIC DNA]</scope>
    <source>
        <strain evidence="2 3">A3.12</strain>
    </source>
</reference>
<keyword evidence="1" id="KW-1133">Transmembrane helix</keyword>
<organism evidence="2 3">
    <name type="scientific">Peredibacter starrii</name>
    <dbReference type="NCBI Taxonomy" id="28202"/>
    <lineage>
        <taxon>Bacteria</taxon>
        <taxon>Pseudomonadati</taxon>
        <taxon>Bdellovibrionota</taxon>
        <taxon>Bacteriovoracia</taxon>
        <taxon>Bacteriovoracales</taxon>
        <taxon>Bacteriovoracaceae</taxon>
        <taxon>Peredibacter</taxon>
    </lineage>
</organism>
<sequence length="87" mass="10301">MKNTFITKENMGQRFTQLIILIAHLVLLKWILYTLYEGGVLPFKTLMFHFTGISIYGALLIRTCAYIYKRQYLKELEKNGREPKLDK</sequence>
<name>A0AAX4HMB6_9BACT</name>
<dbReference type="AlphaFoldDB" id="A0AAX4HMB6"/>
<dbReference type="EMBL" id="CP139487">
    <property type="protein sequence ID" value="WPU64074.1"/>
    <property type="molecule type" value="Genomic_DNA"/>
</dbReference>
<keyword evidence="1" id="KW-0812">Transmembrane</keyword>
<accession>A0AAX4HMB6</accession>
<feature type="transmembrane region" description="Helical" evidence="1">
    <location>
        <begin position="18"/>
        <end position="36"/>
    </location>
</feature>
<proteinExistence type="predicted"/>